<gene>
    <name evidence="1" type="ORF">E2R65_18570</name>
</gene>
<dbReference type="OrthoDB" id="1274715at2"/>
<name>A0A4Y8A5Q3_9SPHI</name>
<evidence type="ECO:0000313" key="2">
    <source>
        <dbReference type="Proteomes" id="UP000297248"/>
    </source>
</evidence>
<accession>A0A4Y8A5Q3</accession>
<dbReference type="EMBL" id="SNQG01000008">
    <property type="protein sequence ID" value="TEW63774.1"/>
    <property type="molecule type" value="Genomic_DNA"/>
</dbReference>
<organism evidence="1 2">
    <name type="scientific">Mucilaginibacter phyllosphaerae</name>
    <dbReference type="NCBI Taxonomy" id="1812349"/>
    <lineage>
        <taxon>Bacteria</taxon>
        <taxon>Pseudomonadati</taxon>
        <taxon>Bacteroidota</taxon>
        <taxon>Sphingobacteriia</taxon>
        <taxon>Sphingobacteriales</taxon>
        <taxon>Sphingobacteriaceae</taxon>
        <taxon>Mucilaginibacter</taxon>
    </lineage>
</organism>
<evidence type="ECO:0000313" key="1">
    <source>
        <dbReference type="EMBL" id="TEW63774.1"/>
    </source>
</evidence>
<sequence length="186" mass="20295">MGRFLAVDPTAEATEDMSVYQYGNNNPVAFNDPLGNLSKKEIESFGPLKYVGGLSSAFWMKTYASEQEWGYAQDFFERAAAIAGATSIYNPDKAASANNLSFDQLGAFLETVGAHGFNGDGAFKYGYQTGGLVFDAESFYSNYLNPDTIAIVPLITGTKDTLNVGNHKILPIFSKQMISLVRHLMK</sequence>
<comment type="caution">
    <text evidence="1">The sequence shown here is derived from an EMBL/GenBank/DDBJ whole genome shotgun (WGS) entry which is preliminary data.</text>
</comment>
<dbReference type="Proteomes" id="UP000297248">
    <property type="component" value="Unassembled WGS sequence"/>
</dbReference>
<dbReference type="Gene3D" id="2.180.10.10">
    <property type="entry name" value="RHS repeat-associated core"/>
    <property type="match status" value="1"/>
</dbReference>
<dbReference type="AlphaFoldDB" id="A0A4Y8A5Q3"/>
<evidence type="ECO:0008006" key="3">
    <source>
        <dbReference type="Google" id="ProtNLM"/>
    </source>
</evidence>
<protein>
    <recommendedName>
        <fullName evidence="3">RHS repeat-associated core domain-containing protein</fullName>
    </recommendedName>
</protein>
<reference evidence="1 2" key="1">
    <citation type="journal article" date="2016" name="Int. J. Syst. Evol. Microbiol.">
        <title>Proposal of Mucilaginibacter phyllosphaerae sp. nov. isolated from the phyllosphere of Galium album.</title>
        <authorList>
            <person name="Aydogan E.L."/>
            <person name="Busse H.J."/>
            <person name="Moser G."/>
            <person name="Muller C."/>
            <person name="Kampfer P."/>
            <person name="Glaeser S.P."/>
        </authorList>
    </citation>
    <scope>NUCLEOTIDE SEQUENCE [LARGE SCALE GENOMIC DNA]</scope>
    <source>
        <strain evidence="1 2">PP-F2FG21</strain>
    </source>
</reference>
<proteinExistence type="predicted"/>